<name>A0ABT9EM64_9SPHN</name>
<feature type="transmembrane region" description="Helical" evidence="5">
    <location>
        <begin position="126"/>
        <end position="147"/>
    </location>
</feature>
<feature type="transmembrane region" description="Helical" evidence="5">
    <location>
        <begin position="184"/>
        <end position="202"/>
    </location>
</feature>
<feature type="transmembrane region" description="Helical" evidence="5">
    <location>
        <begin position="153"/>
        <end position="172"/>
    </location>
</feature>
<dbReference type="RefSeq" id="WP_305173743.1">
    <property type="nucleotide sequence ID" value="NZ_JAUUDS010000006.1"/>
</dbReference>
<feature type="transmembrane region" description="Helical" evidence="5">
    <location>
        <begin position="100"/>
        <end position="119"/>
    </location>
</feature>
<comment type="caution">
    <text evidence="7">The sequence shown here is derived from an EMBL/GenBank/DDBJ whole genome shotgun (WGS) entry which is preliminary data.</text>
</comment>
<evidence type="ECO:0000256" key="4">
    <source>
        <dbReference type="ARBA" id="ARBA00023136"/>
    </source>
</evidence>
<gene>
    <name evidence="7" type="ORF">Q5H91_12515</name>
</gene>
<dbReference type="InterPro" id="IPR007016">
    <property type="entry name" value="O-antigen_ligase-rel_domated"/>
</dbReference>
<dbReference type="Proteomes" id="UP001230685">
    <property type="component" value="Unassembled WGS sequence"/>
</dbReference>
<keyword evidence="2 5" id="KW-0812">Transmembrane</keyword>
<keyword evidence="4 5" id="KW-0472">Membrane</keyword>
<evidence type="ECO:0000256" key="3">
    <source>
        <dbReference type="ARBA" id="ARBA00022989"/>
    </source>
</evidence>
<feature type="transmembrane region" description="Helical" evidence="5">
    <location>
        <begin position="308"/>
        <end position="327"/>
    </location>
</feature>
<feature type="transmembrane region" description="Helical" evidence="5">
    <location>
        <begin position="459"/>
        <end position="477"/>
    </location>
</feature>
<dbReference type="EMBL" id="JAUUDS010000006">
    <property type="protein sequence ID" value="MDP1028039.1"/>
    <property type="molecule type" value="Genomic_DNA"/>
</dbReference>
<evidence type="ECO:0000313" key="7">
    <source>
        <dbReference type="EMBL" id="MDP1028039.1"/>
    </source>
</evidence>
<proteinExistence type="predicted"/>
<feature type="transmembrane region" description="Helical" evidence="5">
    <location>
        <begin position="435"/>
        <end position="453"/>
    </location>
</feature>
<dbReference type="Pfam" id="PF04932">
    <property type="entry name" value="Wzy_C"/>
    <property type="match status" value="1"/>
</dbReference>
<evidence type="ECO:0000259" key="6">
    <source>
        <dbReference type="Pfam" id="PF04932"/>
    </source>
</evidence>
<keyword evidence="8" id="KW-1185">Reference proteome</keyword>
<reference evidence="7 8" key="1">
    <citation type="submission" date="2023-07" db="EMBL/GenBank/DDBJ databases">
        <authorList>
            <person name="Kim M.K."/>
        </authorList>
    </citation>
    <scope>NUCLEOTIDE SEQUENCE [LARGE SCALE GENOMIC DNA]</scope>
    <source>
        <strain evidence="7 8">KR1UV-12</strain>
    </source>
</reference>
<feature type="transmembrane region" description="Helical" evidence="5">
    <location>
        <begin position="38"/>
        <end position="67"/>
    </location>
</feature>
<accession>A0ABT9EM64</accession>
<protein>
    <recommendedName>
        <fullName evidence="6">O-antigen ligase-related domain-containing protein</fullName>
    </recommendedName>
</protein>
<feature type="transmembrane region" description="Helical" evidence="5">
    <location>
        <begin position="271"/>
        <end position="301"/>
    </location>
</feature>
<feature type="transmembrane region" description="Helical" evidence="5">
    <location>
        <begin position="238"/>
        <end position="259"/>
    </location>
</feature>
<feature type="domain" description="O-antigen ligase-related" evidence="6">
    <location>
        <begin position="272"/>
        <end position="410"/>
    </location>
</feature>
<feature type="transmembrane region" description="Helical" evidence="5">
    <location>
        <begin position="74"/>
        <end position="94"/>
    </location>
</feature>
<evidence type="ECO:0000256" key="1">
    <source>
        <dbReference type="ARBA" id="ARBA00004141"/>
    </source>
</evidence>
<evidence type="ECO:0000256" key="2">
    <source>
        <dbReference type="ARBA" id="ARBA00022692"/>
    </source>
</evidence>
<feature type="transmembrane region" description="Helical" evidence="5">
    <location>
        <begin position="394"/>
        <end position="415"/>
    </location>
</feature>
<comment type="subcellular location">
    <subcellularLocation>
        <location evidence="1">Membrane</location>
        <topology evidence="1">Multi-pass membrane protein</topology>
    </subcellularLocation>
</comment>
<keyword evidence="3 5" id="KW-1133">Transmembrane helix</keyword>
<evidence type="ECO:0000256" key="5">
    <source>
        <dbReference type="SAM" id="Phobius"/>
    </source>
</evidence>
<evidence type="ECO:0000313" key="8">
    <source>
        <dbReference type="Proteomes" id="UP001230685"/>
    </source>
</evidence>
<organism evidence="7 8">
    <name type="scientific">Sphingomonas aurea</name>
    <dbReference type="NCBI Taxonomy" id="3063994"/>
    <lineage>
        <taxon>Bacteria</taxon>
        <taxon>Pseudomonadati</taxon>
        <taxon>Pseudomonadota</taxon>
        <taxon>Alphaproteobacteria</taxon>
        <taxon>Sphingomonadales</taxon>
        <taxon>Sphingomonadaceae</taxon>
        <taxon>Sphingomonas</taxon>
    </lineage>
</organism>
<feature type="transmembrane region" description="Helical" evidence="5">
    <location>
        <begin position="7"/>
        <end position="26"/>
    </location>
</feature>
<sequence>MIYTLKTSIVIAVLSVMAIALLTIFVRRNLRTVAQTAMYANASAFLVLCITQIYAAFGAVAAVTALFARKRSTAAGTALFLIIVLPQIGITVMVGSLQLFNISSTACVGLGLLVGSLFWTGRNGSAAFISDIPACAIILVFTFIGARDSTFTNLLRVVTENLITFVIPYMLVRKALGDPACVRNAFLLVIGAGLALSAIAIFESVRVWPMYQVYGQQFGTLVNAGVKMRGGMLRAGGPMMNPPLSGTILTLCVVTAFAARDLFPSRMGFRIVMAVLIVGLFCMQARGAWLGAVCGSIGVVFSRRGGRAIAGYLPTMLLAGVVVYGAALTSPRVASLVGFSSDARSSNEYRDRLSDLGFETVRAHPLIGQPIEAVKQQMVSMTQGEGIIDFVNGYLAIALFSGLIGLSLFVGALLLQGINAYTARRTVRQRGAGSLADLGLGIVFAAASMFPFVPTEPRIVSTILLLFALSNSVSHAFKSETVKPARALLARRLDTPVEERSALA</sequence>